<organism evidence="1 2">
    <name type="scientific">Bifidobacterium subtile</name>
    <dbReference type="NCBI Taxonomy" id="77635"/>
    <lineage>
        <taxon>Bacteria</taxon>
        <taxon>Bacillati</taxon>
        <taxon>Actinomycetota</taxon>
        <taxon>Actinomycetes</taxon>
        <taxon>Bifidobacteriales</taxon>
        <taxon>Bifidobacteriaceae</taxon>
        <taxon>Bifidobacterium</taxon>
    </lineage>
</organism>
<protein>
    <submittedName>
        <fullName evidence="1">Uncharacterized protein</fullName>
    </submittedName>
</protein>
<evidence type="ECO:0000313" key="1">
    <source>
        <dbReference type="EMBL" id="KFJ03789.1"/>
    </source>
</evidence>
<dbReference type="STRING" id="77635.BISU_0266"/>
<reference evidence="1 2" key="1">
    <citation type="submission" date="2014-03" db="EMBL/GenBank/DDBJ databases">
        <title>Genomics of Bifidobacteria.</title>
        <authorList>
            <person name="Ventura M."/>
            <person name="Milani C."/>
            <person name="Lugli G.A."/>
        </authorList>
    </citation>
    <scope>NUCLEOTIDE SEQUENCE [LARGE SCALE GENOMIC DNA]</scope>
    <source>
        <strain evidence="1 2">LMG 11597</strain>
    </source>
</reference>
<dbReference type="EMBL" id="JGZR01000006">
    <property type="protein sequence ID" value="KFJ03789.1"/>
    <property type="molecule type" value="Genomic_DNA"/>
</dbReference>
<accession>A0A087E7N8</accession>
<dbReference type="Proteomes" id="UP000029055">
    <property type="component" value="Unassembled WGS sequence"/>
</dbReference>
<keyword evidence="2" id="KW-1185">Reference proteome</keyword>
<evidence type="ECO:0000313" key="2">
    <source>
        <dbReference type="Proteomes" id="UP000029055"/>
    </source>
</evidence>
<gene>
    <name evidence="1" type="ORF">BISU_0266</name>
</gene>
<dbReference type="AlphaFoldDB" id="A0A087E7N8"/>
<name>A0A087E7N8_9BIFI</name>
<sequence length="211" mass="23836">MTLIMRYSIFSYRERRRDGRPRMAWHGPRCEDAESRQLWRHQQLVSLRRHYPRQVLGRSPRLPLSPFELPFGCAFIMAAPADKRVDACGCWVSGERAVAVRQVEDCRAVDSRLGEDRVLSCGCGALGGTNGSGHGSMFHNGCWWLRTWLFASRVFSFMVGHARAEGRSGALRFTGMLGSSRRIAEEWLSALCVALLGCRRGLSRLCVALFR</sequence>
<comment type="caution">
    <text evidence="1">The sequence shown here is derived from an EMBL/GenBank/DDBJ whole genome shotgun (WGS) entry which is preliminary data.</text>
</comment>
<proteinExistence type="predicted"/>